<proteinExistence type="predicted"/>
<keyword evidence="1" id="KW-0472">Membrane</keyword>
<accession>B0DGC6</accession>
<dbReference type="GeneID" id="6078670"/>
<feature type="transmembrane region" description="Helical" evidence="1">
    <location>
        <begin position="134"/>
        <end position="155"/>
    </location>
</feature>
<evidence type="ECO:0000256" key="1">
    <source>
        <dbReference type="SAM" id="Phobius"/>
    </source>
</evidence>
<dbReference type="EMBL" id="DS547109">
    <property type="protein sequence ID" value="EDR06126.1"/>
    <property type="molecule type" value="Genomic_DNA"/>
</dbReference>
<keyword evidence="1" id="KW-0812">Transmembrane</keyword>
<dbReference type="KEGG" id="lbc:LACBIDRAFT_300266"/>
<protein>
    <submittedName>
        <fullName evidence="2">Predicted protein</fullName>
    </submittedName>
</protein>
<evidence type="ECO:0000313" key="3">
    <source>
        <dbReference type="Proteomes" id="UP000001194"/>
    </source>
</evidence>
<dbReference type="AlphaFoldDB" id="B0DGC6"/>
<organism evidence="3">
    <name type="scientific">Laccaria bicolor (strain S238N-H82 / ATCC MYA-4686)</name>
    <name type="common">Bicoloured deceiver</name>
    <name type="synonym">Laccaria laccata var. bicolor</name>
    <dbReference type="NCBI Taxonomy" id="486041"/>
    <lineage>
        <taxon>Eukaryota</taxon>
        <taxon>Fungi</taxon>
        <taxon>Dikarya</taxon>
        <taxon>Basidiomycota</taxon>
        <taxon>Agaricomycotina</taxon>
        <taxon>Agaricomycetes</taxon>
        <taxon>Agaricomycetidae</taxon>
        <taxon>Agaricales</taxon>
        <taxon>Agaricineae</taxon>
        <taxon>Hydnangiaceae</taxon>
        <taxon>Laccaria</taxon>
    </lineage>
</organism>
<dbReference type="HOGENOM" id="CLU_1518119_0_0_1"/>
<reference evidence="2 3" key="1">
    <citation type="journal article" date="2008" name="Nature">
        <title>The genome of Laccaria bicolor provides insights into mycorrhizal symbiosis.</title>
        <authorList>
            <person name="Martin F."/>
            <person name="Aerts A."/>
            <person name="Ahren D."/>
            <person name="Brun A."/>
            <person name="Danchin E.G.J."/>
            <person name="Duchaussoy F."/>
            <person name="Gibon J."/>
            <person name="Kohler A."/>
            <person name="Lindquist E."/>
            <person name="Pereda V."/>
            <person name="Salamov A."/>
            <person name="Shapiro H.J."/>
            <person name="Wuyts J."/>
            <person name="Blaudez D."/>
            <person name="Buee M."/>
            <person name="Brokstein P."/>
            <person name="Canbaeck B."/>
            <person name="Cohen D."/>
            <person name="Courty P.E."/>
            <person name="Coutinho P.M."/>
            <person name="Delaruelle C."/>
            <person name="Detter J.C."/>
            <person name="Deveau A."/>
            <person name="DiFazio S."/>
            <person name="Duplessis S."/>
            <person name="Fraissinet-Tachet L."/>
            <person name="Lucic E."/>
            <person name="Frey-Klett P."/>
            <person name="Fourrey C."/>
            <person name="Feussner I."/>
            <person name="Gay G."/>
            <person name="Grimwood J."/>
            <person name="Hoegger P.J."/>
            <person name="Jain P."/>
            <person name="Kilaru S."/>
            <person name="Labbe J."/>
            <person name="Lin Y.C."/>
            <person name="Legue V."/>
            <person name="Le Tacon F."/>
            <person name="Marmeisse R."/>
            <person name="Melayah D."/>
            <person name="Montanini B."/>
            <person name="Muratet M."/>
            <person name="Nehls U."/>
            <person name="Niculita-Hirzel H."/>
            <person name="Oudot-Le Secq M.P."/>
            <person name="Peter M."/>
            <person name="Quesneville H."/>
            <person name="Rajashekar B."/>
            <person name="Reich M."/>
            <person name="Rouhier N."/>
            <person name="Schmutz J."/>
            <person name="Yin T."/>
            <person name="Chalot M."/>
            <person name="Henrissat B."/>
            <person name="Kuees U."/>
            <person name="Lucas S."/>
            <person name="Van de Peer Y."/>
            <person name="Podila G.K."/>
            <person name="Polle A."/>
            <person name="Pukkila P.J."/>
            <person name="Richardson P.M."/>
            <person name="Rouze P."/>
            <person name="Sanders I.R."/>
            <person name="Stajich J.E."/>
            <person name="Tunlid A."/>
            <person name="Tuskan G."/>
            <person name="Grigoriev I.V."/>
        </authorList>
    </citation>
    <scope>NUCLEOTIDE SEQUENCE [LARGE SCALE GENOMIC DNA]</scope>
    <source>
        <strain evidence="3">S238N-H82 / ATCC MYA-4686</strain>
    </source>
</reference>
<keyword evidence="1" id="KW-1133">Transmembrane helix</keyword>
<sequence length="177" mass="19883">MADRASPRFLQSKRSPSPFTFFFSPSQTLKGQPLIGLAPDHHAHSHCLWTASRSLVVCSHIPSGTVVSMDQQNHGTSLSRFGSSFSRASQLFARCWGMSTITRCRGAIFLTAHQRHPLLLPVCSGRHTLDVYMLVVYIYIGMYSSTAAIYFSAYISDIFRHFWPDTGKLLDHVIDQM</sequence>
<gene>
    <name evidence="2" type="ORF">LACBIDRAFT_300266</name>
</gene>
<evidence type="ECO:0000313" key="2">
    <source>
        <dbReference type="EMBL" id="EDR06126.1"/>
    </source>
</evidence>
<dbReference type="InParanoid" id="B0DGC6"/>
<dbReference type="Proteomes" id="UP000001194">
    <property type="component" value="Unassembled WGS sequence"/>
</dbReference>
<dbReference type="RefSeq" id="XP_001882987.1">
    <property type="nucleotide sequence ID" value="XM_001882952.1"/>
</dbReference>
<name>B0DGC6_LACBS</name>
<keyword evidence="3" id="KW-1185">Reference proteome</keyword>